<gene>
    <name evidence="2" type="ORF">FCN18_06775</name>
</gene>
<accession>A0ABY2SBL6</accession>
<evidence type="ECO:0008006" key="4">
    <source>
        <dbReference type="Google" id="ProtNLM"/>
    </source>
</evidence>
<keyword evidence="3" id="KW-1185">Reference proteome</keyword>
<feature type="region of interest" description="Disordered" evidence="1">
    <location>
        <begin position="32"/>
        <end position="57"/>
    </location>
</feature>
<evidence type="ECO:0000313" key="3">
    <source>
        <dbReference type="Proteomes" id="UP000309992"/>
    </source>
</evidence>
<comment type="caution">
    <text evidence="2">The sequence shown here is derived from an EMBL/GenBank/DDBJ whole genome shotgun (WGS) entry which is preliminary data.</text>
</comment>
<feature type="compositionally biased region" description="Basic and acidic residues" evidence="1">
    <location>
        <begin position="44"/>
        <end position="55"/>
    </location>
</feature>
<evidence type="ECO:0000313" key="2">
    <source>
        <dbReference type="EMBL" id="TKG73022.1"/>
    </source>
</evidence>
<proteinExistence type="predicted"/>
<evidence type="ECO:0000256" key="1">
    <source>
        <dbReference type="SAM" id="MobiDB-lite"/>
    </source>
</evidence>
<name>A0ABY2SBL6_9PSEU</name>
<sequence>MRRRAEFRAFVRRHHPDVGGDPDVFVAGVARFRQSESETGGESESSRDPGRDRSDAPVVFTTRRGGITGVLARWRRRRRHRRVR</sequence>
<protein>
    <recommendedName>
        <fullName evidence="4">J domain-containing protein</fullName>
    </recommendedName>
</protein>
<organism evidence="2 3">
    <name type="scientific">Prauserella endophytica</name>
    <dbReference type="NCBI Taxonomy" id="1592324"/>
    <lineage>
        <taxon>Bacteria</taxon>
        <taxon>Bacillati</taxon>
        <taxon>Actinomycetota</taxon>
        <taxon>Actinomycetes</taxon>
        <taxon>Pseudonocardiales</taxon>
        <taxon>Pseudonocardiaceae</taxon>
        <taxon>Prauserella</taxon>
        <taxon>Prauserella coralliicola group</taxon>
    </lineage>
</organism>
<dbReference type="EMBL" id="SWMS01000002">
    <property type="protein sequence ID" value="TKG73022.1"/>
    <property type="molecule type" value="Genomic_DNA"/>
</dbReference>
<reference evidence="2 3" key="1">
    <citation type="journal article" date="2015" name="Antonie Van Leeuwenhoek">
        <title>Prauserella endophytica sp. nov., an endophytic actinobacterium isolated from Tamarix taklamakanensis.</title>
        <authorList>
            <person name="Liu J.M."/>
            <person name="Habden X."/>
            <person name="Guo L."/>
            <person name="Tuo L."/>
            <person name="Jiang Z.K."/>
            <person name="Liu S.W."/>
            <person name="Liu X.F."/>
            <person name="Chen L."/>
            <person name="Li R.F."/>
            <person name="Zhang Y.Q."/>
            <person name="Sun C.H."/>
        </authorList>
    </citation>
    <scope>NUCLEOTIDE SEQUENCE [LARGE SCALE GENOMIC DNA]</scope>
    <source>
        <strain evidence="2 3">CGMCC 4.7182</strain>
    </source>
</reference>
<dbReference type="Proteomes" id="UP000309992">
    <property type="component" value="Unassembled WGS sequence"/>
</dbReference>